<dbReference type="Gene3D" id="3.40.50.1820">
    <property type="entry name" value="alpha/beta hydrolase"/>
    <property type="match status" value="1"/>
</dbReference>
<dbReference type="InterPro" id="IPR039069">
    <property type="entry name" value="CE7"/>
</dbReference>
<evidence type="ECO:0000256" key="1">
    <source>
        <dbReference type="SAM" id="MobiDB-lite"/>
    </source>
</evidence>
<dbReference type="InterPro" id="IPR008391">
    <property type="entry name" value="AXE1_dom"/>
</dbReference>
<dbReference type="PANTHER" id="PTHR40111">
    <property type="entry name" value="CEPHALOSPORIN-C DEACETYLASE"/>
    <property type="match status" value="1"/>
</dbReference>
<reference evidence="3 4" key="1">
    <citation type="submission" date="2021-01" db="EMBL/GenBank/DDBJ databases">
        <title>Whole genome shotgun sequence of Microbispora corallina NBRC 16416.</title>
        <authorList>
            <person name="Komaki H."/>
            <person name="Tamura T."/>
        </authorList>
    </citation>
    <scope>NUCLEOTIDE SEQUENCE [LARGE SCALE GENOMIC DNA]</scope>
    <source>
        <strain evidence="3 4">NBRC 16416</strain>
    </source>
</reference>
<feature type="compositionally biased region" description="Low complexity" evidence="1">
    <location>
        <begin position="126"/>
        <end position="137"/>
    </location>
</feature>
<name>A0ABQ4G573_9ACTN</name>
<evidence type="ECO:0000313" key="4">
    <source>
        <dbReference type="Proteomes" id="UP000603904"/>
    </source>
</evidence>
<organism evidence="3 4">
    <name type="scientific">Microbispora corallina</name>
    <dbReference type="NCBI Taxonomy" id="83302"/>
    <lineage>
        <taxon>Bacteria</taxon>
        <taxon>Bacillati</taxon>
        <taxon>Actinomycetota</taxon>
        <taxon>Actinomycetes</taxon>
        <taxon>Streptosporangiales</taxon>
        <taxon>Streptosporangiaceae</taxon>
        <taxon>Microbispora</taxon>
    </lineage>
</organism>
<protein>
    <submittedName>
        <fullName evidence="3">Cephalosporin-C deacetylase</fullName>
    </submittedName>
</protein>
<dbReference type="PANTHER" id="PTHR40111:SF1">
    <property type="entry name" value="CEPHALOSPORIN-C DEACETYLASE"/>
    <property type="match status" value="1"/>
</dbReference>
<comment type="caution">
    <text evidence="3">The sequence shown here is derived from an EMBL/GenBank/DDBJ whole genome shotgun (WGS) entry which is preliminary data.</text>
</comment>
<dbReference type="Pfam" id="PF05448">
    <property type="entry name" value="AXE1"/>
    <property type="match status" value="1"/>
</dbReference>
<gene>
    <name evidence="3" type="primary">axeA</name>
    <name evidence="3" type="ORF">Mco01_51890</name>
</gene>
<dbReference type="RefSeq" id="WP_204059439.1">
    <property type="nucleotide sequence ID" value="NZ_BAAAGP010000007.1"/>
</dbReference>
<feature type="region of interest" description="Disordered" evidence="1">
    <location>
        <begin position="120"/>
        <end position="144"/>
    </location>
</feature>
<dbReference type="InterPro" id="IPR029058">
    <property type="entry name" value="AB_hydrolase_fold"/>
</dbReference>
<evidence type="ECO:0000259" key="2">
    <source>
        <dbReference type="Pfam" id="PF05448"/>
    </source>
</evidence>
<dbReference type="SUPFAM" id="SSF53474">
    <property type="entry name" value="alpha/beta-Hydrolases"/>
    <property type="match status" value="1"/>
</dbReference>
<feature type="domain" description="Acetyl xylan esterase" evidence="2">
    <location>
        <begin position="2"/>
        <end position="312"/>
    </location>
</feature>
<dbReference type="EMBL" id="BOOC01000029">
    <property type="protein sequence ID" value="GIH42189.1"/>
    <property type="molecule type" value="Genomic_DNA"/>
</dbReference>
<sequence length="321" mass="34726">MFVDMPLDQLRGYLPERREPADFDAFWERTLAGAREHDLGAVFEPYATDLAMIDVYDVTFAGFGGDPIKGWYLKPAALPGPLPCVVEFIGYGGGRGLPHDWLLWPSAGYAAFVMDTRGQGGGWRSGDTPDPAPGTGPQTSGKMTQGIFDPDGYYYRRLYTDVVRAVEAARAHPATDPGRVAVAGGSQGGAMALAASALVPDLAYAFVNVPFMCHIRHAVEITDEDPYAEVGRFLAVNRTRVDQVFATLDYFDGLNFAVRSRTPARFSVGLRDGVTPPSTVFAAYNHYAGPKDISVWPFNGHEGGDSQQALEVLAVARKVLG</sequence>
<evidence type="ECO:0000313" key="3">
    <source>
        <dbReference type="EMBL" id="GIH42189.1"/>
    </source>
</evidence>
<proteinExistence type="predicted"/>
<dbReference type="Proteomes" id="UP000603904">
    <property type="component" value="Unassembled WGS sequence"/>
</dbReference>
<keyword evidence="4" id="KW-1185">Reference proteome</keyword>
<accession>A0ABQ4G573</accession>